<feature type="compositionally biased region" description="Basic residues" evidence="3">
    <location>
        <begin position="399"/>
        <end position="459"/>
    </location>
</feature>
<feature type="domain" description="Suppressor of white apricot N-terminal" evidence="4">
    <location>
        <begin position="43"/>
        <end position="175"/>
    </location>
</feature>
<protein>
    <recommendedName>
        <fullName evidence="4">Suppressor of white apricot N-terminal domain-containing protein</fullName>
    </recommendedName>
</protein>
<dbReference type="PANTHER" id="PTHR13161">
    <property type="entry name" value="SPLICING FACTOR SUPPRESSOR OF WHITE APRICOT"/>
    <property type="match status" value="1"/>
</dbReference>
<organism evidence="5 6">
    <name type="scientific">Halocaridina rubra</name>
    <name type="common">Hawaiian red shrimp</name>
    <dbReference type="NCBI Taxonomy" id="373956"/>
    <lineage>
        <taxon>Eukaryota</taxon>
        <taxon>Metazoa</taxon>
        <taxon>Ecdysozoa</taxon>
        <taxon>Arthropoda</taxon>
        <taxon>Crustacea</taxon>
        <taxon>Multicrustacea</taxon>
        <taxon>Malacostraca</taxon>
        <taxon>Eumalacostraca</taxon>
        <taxon>Eucarida</taxon>
        <taxon>Decapoda</taxon>
        <taxon>Pleocyemata</taxon>
        <taxon>Caridea</taxon>
        <taxon>Atyoidea</taxon>
        <taxon>Atyidae</taxon>
        <taxon>Halocaridina</taxon>
    </lineage>
</organism>
<dbReference type="PANTHER" id="PTHR13161:SF4">
    <property type="entry name" value="CLK4-ASSOCIATING SERINE_ARGININE RICH PROTEIN"/>
    <property type="match status" value="1"/>
</dbReference>
<keyword evidence="2" id="KW-0508">mRNA splicing</keyword>
<name>A0AAN8WMD4_HALRR</name>
<sequence>MPDTMWHEARKQERKIRGMLVDYKRRAERRREYYEKIKQDPTQFIQLHGRPVKIHLDPAVAYAAEAPGSMMPWRGDADSMIDRFDVRAHLDALPPTSASSPKLTPEEDWEERQANYERYRILIQNDFLGIKEEKFLHQIRLEEQFGPIVNKAIEEEKKALAPKKAAIAFTYTEDPEDENDDRPDSANADPLPDGAEEAVGEGSDDDSDSDIDLDLTVDVMSLSNTQQQEMNLSGVEYGLNQEDFMSLISRDLQEAEELRVAKEHEDEKAMYSGRKSRKERRALKKKHMDRKFSPPSYAARASPTYAPYRRSSSRSKSRSATPPAAGTIKFITSFGGESDGGGSDDEGVTGVIILPKEQRSARDRKKNRWDQKSKESGCQRSSSSGPSSSSHTASCRSSSSKKRRHSSRSRSRSRSSSHRRQRSRYSRSRSRHSRSRSRNRRSRRTRSGSRSRSKSRSRERHGSSWRRNSGSHRRSYTRSRSNSRSKSIGKKSPSPKGIDALSTAPTQRAGLGGSPDPPAKMPSPPCRRYYGRRGHESNSESVSESEPEDVSSSSQMNNSNSKSNS</sequence>
<reference evidence="5 6" key="1">
    <citation type="submission" date="2023-11" db="EMBL/GenBank/DDBJ databases">
        <title>Halocaridina rubra genome assembly.</title>
        <authorList>
            <person name="Smith C."/>
        </authorList>
    </citation>
    <scope>NUCLEOTIDE SEQUENCE [LARGE SCALE GENOMIC DNA]</scope>
    <source>
        <strain evidence="5">EP-1</strain>
        <tissue evidence="5">Whole</tissue>
    </source>
</reference>
<gene>
    <name evidence="5" type="ORF">SK128_024655</name>
</gene>
<dbReference type="SMART" id="SM01141">
    <property type="entry name" value="DRY_EERY"/>
    <property type="match status" value="1"/>
</dbReference>
<keyword evidence="6" id="KW-1185">Reference proteome</keyword>
<dbReference type="GO" id="GO:0006397">
    <property type="term" value="P:mRNA processing"/>
    <property type="evidence" value="ECO:0007669"/>
    <property type="project" value="UniProtKB-KW"/>
</dbReference>
<feature type="region of interest" description="Disordered" evidence="3">
    <location>
        <begin position="259"/>
        <end position="565"/>
    </location>
</feature>
<evidence type="ECO:0000313" key="5">
    <source>
        <dbReference type="EMBL" id="KAK7060648.1"/>
    </source>
</evidence>
<evidence type="ECO:0000256" key="1">
    <source>
        <dbReference type="ARBA" id="ARBA00022664"/>
    </source>
</evidence>
<evidence type="ECO:0000313" key="6">
    <source>
        <dbReference type="Proteomes" id="UP001381693"/>
    </source>
</evidence>
<feature type="compositionally biased region" description="Basic and acidic residues" evidence="3">
    <location>
        <begin position="368"/>
        <end position="377"/>
    </location>
</feature>
<evidence type="ECO:0000259" key="4">
    <source>
        <dbReference type="SMART" id="SM01141"/>
    </source>
</evidence>
<feature type="compositionally biased region" description="Low complexity" evidence="3">
    <location>
        <begin position="550"/>
        <end position="565"/>
    </location>
</feature>
<feature type="compositionally biased region" description="Pro residues" evidence="3">
    <location>
        <begin position="515"/>
        <end position="525"/>
    </location>
</feature>
<feature type="compositionally biased region" description="Acidic residues" evidence="3">
    <location>
        <begin position="194"/>
        <end position="211"/>
    </location>
</feature>
<keyword evidence="1" id="KW-0507">mRNA processing</keyword>
<evidence type="ECO:0000256" key="2">
    <source>
        <dbReference type="ARBA" id="ARBA00023187"/>
    </source>
</evidence>
<dbReference type="EMBL" id="JAXCGZ010021056">
    <property type="protein sequence ID" value="KAK7060648.1"/>
    <property type="molecule type" value="Genomic_DNA"/>
</dbReference>
<evidence type="ECO:0000256" key="3">
    <source>
        <dbReference type="SAM" id="MobiDB-lite"/>
    </source>
</evidence>
<proteinExistence type="predicted"/>
<dbReference type="InterPro" id="IPR040397">
    <property type="entry name" value="SWAP"/>
</dbReference>
<feature type="compositionally biased region" description="Basic residues" evidence="3">
    <location>
        <begin position="469"/>
        <end position="489"/>
    </location>
</feature>
<comment type="caution">
    <text evidence="5">The sequence shown here is derived from an EMBL/GenBank/DDBJ whole genome shotgun (WGS) entry which is preliminary data.</text>
</comment>
<accession>A0AAN8WMD4</accession>
<feature type="compositionally biased region" description="Basic and acidic residues" evidence="3">
    <location>
        <begin position="259"/>
        <end position="269"/>
    </location>
</feature>
<dbReference type="InterPro" id="IPR019147">
    <property type="entry name" value="SWAP_N_domain"/>
</dbReference>
<dbReference type="Proteomes" id="UP001381693">
    <property type="component" value="Unassembled WGS sequence"/>
</dbReference>
<dbReference type="AlphaFoldDB" id="A0AAN8WMD4"/>
<feature type="compositionally biased region" description="Low complexity" evidence="3">
    <location>
        <begin position="378"/>
        <end position="398"/>
    </location>
</feature>
<dbReference type="GO" id="GO:0008380">
    <property type="term" value="P:RNA splicing"/>
    <property type="evidence" value="ECO:0007669"/>
    <property type="project" value="UniProtKB-KW"/>
</dbReference>
<feature type="region of interest" description="Disordered" evidence="3">
    <location>
        <begin position="172"/>
        <end position="211"/>
    </location>
</feature>
<dbReference type="Pfam" id="PF09750">
    <property type="entry name" value="DRY_EERY"/>
    <property type="match status" value="1"/>
</dbReference>
<feature type="compositionally biased region" description="Basic residues" evidence="3">
    <location>
        <begin position="274"/>
        <end position="289"/>
    </location>
</feature>